<dbReference type="PANTHER" id="PTHR43316:SF3">
    <property type="entry name" value="HALOACID DEHALOGENASE, TYPE II (AFU_ORTHOLOGUE AFUA_2G07750)-RELATED"/>
    <property type="match status" value="1"/>
</dbReference>
<dbReference type="InterPro" id="IPR006328">
    <property type="entry name" value="2-HAD"/>
</dbReference>
<dbReference type="EMBL" id="AVPE01000009">
    <property type="protein sequence ID" value="KGX91615.1"/>
    <property type="molecule type" value="Genomic_DNA"/>
</dbReference>
<dbReference type="Gene3D" id="3.40.50.1000">
    <property type="entry name" value="HAD superfamily/HAD-like"/>
    <property type="match status" value="1"/>
</dbReference>
<dbReference type="NCBIfam" id="TIGR01509">
    <property type="entry name" value="HAD-SF-IA-v3"/>
    <property type="match status" value="1"/>
</dbReference>
<dbReference type="NCBIfam" id="TIGR01428">
    <property type="entry name" value="HAD_type_II"/>
    <property type="match status" value="1"/>
</dbReference>
<dbReference type="NCBIfam" id="TIGR01493">
    <property type="entry name" value="HAD-SF-IA-v2"/>
    <property type="match status" value="1"/>
</dbReference>
<protein>
    <submittedName>
        <fullName evidence="3">Haloacid dehalogenase</fullName>
    </submittedName>
</protein>
<evidence type="ECO:0000313" key="4">
    <source>
        <dbReference type="Proteomes" id="UP000030528"/>
    </source>
</evidence>
<dbReference type="AlphaFoldDB" id="A0A0A5GKD3"/>
<dbReference type="Proteomes" id="UP000030528">
    <property type="component" value="Unassembled WGS sequence"/>
</dbReference>
<dbReference type="SFLD" id="SFLDG01129">
    <property type="entry name" value="C1.5:_HAD__Beta-PGM__Phosphata"/>
    <property type="match status" value="1"/>
</dbReference>
<accession>A0A0A5GKD3</accession>
<reference evidence="3 4" key="1">
    <citation type="submission" date="2013-08" db="EMBL/GenBank/DDBJ databases">
        <authorList>
            <person name="Huang J."/>
            <person name="Wang G."/>
        </authorList>
    </citation>
    <scope>NUCLEOTIDE SEQUENCE [LARGE SCALE GENOMIC DNA]</scope>
    <source>
        <strain evidence="3 4">JSM 076056</strain>
    </source>
</reference>
<name>A0A0A5GKD3_9BACI</name>
<sequence length="220" mass="25488">MNMSIKAFVFDAYGTLFDVHSVKEKLEEQYPLKGEAISEAWRSRQVHYFMVRQLIHNYASFEEVTSWALQDALQVNGVTYNEEQVEQFMSVYEHLHPFEEVKDVLHQLQDHQLVVFTNGTQALSRPLLKNNGLDDMLRLLTADEQGIYKPDPMAYDYALKELGVEKEEVLFMSSNPWDITGAKSFGFQTAWIRRGKGEFPKLGFVPDYIYEDLTGILAFK</sequence>
<dbReference type="PANTHER" id="PTHR43316">
    <property type="entry name" value="HYDROLASE, HALOACID DELAHOGENASE-RELATED"/>
    <property type="match status" value="1"/>
</dbReference>
<comment type="caution">
    <text evidence="3">The sequence shown here is derived from an EMBL/GenBank/DDBJ whole genome shotgun (WGS) entry which is preliminary data.</text>
</comment>
<dbReference type="PRINTS" id="PR00413">
    <property type="entry name" value="HADHALOGNASE"/>
</dbReference>
<evidence type="ECO:0000256" key="1">
    <source>
        <dbReference type="ARBA" id="ARBA00008106"/>
    </source>
</evidence>
<dbReference type="InterPro" id="IPR006439">
    <property type="entry name" value="HAD-SF_hydro_IA"/>
</dbReference>
<dbReference type="SUPFAM" id="SSF56784">
    <property type="entry name" value="HAD-like"/>
    <property type="match status" value="1"/>
</dbReference>
<comment type="similarity">
    <text evidence="1">Belongs to the HAD-like hydrolase superfamily. S-2-haloalkanoic acid dehalogenase family.</text>
</comment>
<dbReference type="Gene3D" id="1.10.150.240">
    <property type="entry name" value="Putative phosphatase, domain 2"/>
    <property type="match status" value="1"/>
</dbReference>
<dbReference type="NCBIfam" id="TIGR01549">
    <property type="entry name" value="HAD-SF-IA-v1"/>
    <property type="match status" value="1"/>
</dbReference>
<dbReference type="GO" id="GO:0019120">
    <property type="term" value="F:hydrolase activity, acting on acid halide bonds, in C-halide compounds"/>
    <property type="evidence" value="ECO:0007669"/>
    <property type="project" value="InterPro"/>
</dbReference>
<gene>
    <name evidence="3" type="ORF">N781_03770</name>
</gene>
<dbReference type="SFLD" id="SFLDS00003">
    <property type="entry name" value="Haloacid_Dehalogenase"/>
    <property type="match status" value="1"/>
</dbReference>
<dbReference type="CDD" id="cd02588">
    <property type="entry name" value="HAD_L2-DEX"/>
    <property type="match status" value="1"/>
</dbReference>
<dbReference type="InterPro" id="IPR023214">
    <property type="entry name" value="HAD_sf"/>
</dbReference>
<keyword evidence="4" id="KW-1185">Reference proteome</keyword>
<organism evidence="3 4">
    <name type="scientific">Pontibacillus halophilus JSM 076056 = DSM 19796</name>
    <dbReference type="NCBI Taxonomy" id="1385510"/>
    <lineage>
        <taxon>Bacteria</taxon>
        <taxon>Bacillati</taxon>
        <taxon>Bacillota</taxon>
        <taxon>Bacilli</taxon>
        <taxon>Bacillales</taxon>
        <taxon>Bacillaceae</taxon>
        <taxon>Pontibacillus</taxon>
    </lineage>
</organism>
<dbReference type="InterPro" id="IPR036412">
    <property type="entry name" value="HAD-like_sf"/>
</dbReference>
<dbReference type="InterPro" id="IPR023198">
    <property type="entry name" value="PGP-like_dom2"/>
</dbReference>
<dbReference type="Pfam" id="PF00702">
    <property type="entry name" value="Hydrolase"/>
    <property type="match status" value="1"/>
</dbReference>
<dbReference type="eggNOG" id="COG1011">
    <property type="taxonomic scope" value="Bacteria"/>
</dbReference>
<evidence type="ECO:0000313" key="3">
    <source>
        <dbReference type="EMBL" id="KGX91615.1"/>
    </source>
</evidence>
<evidence type="ECO:0000256" key="2">
    <source>
        <dbReference type="ARBA" id="ARBA00022801"/>
    </source>
</evidence>
<dbReference type="STRING" id="1385510.GCA_000425205_02319"/>
<dbReference type="InterPro" id="IPR051540">
    <property type="entry name" value="S-2-haloacid_dehalogenase"/>
</dbReference>
<dbReference type="OrthoDB" id="264363at2"/>
<keyword evidence="2" id="KW-0378">Hydrolase</keyword>
<proteinExistence type="inferred from homology"/>